<dbReference type="AlphaFoldDB" id="A1AKP0"/>
<feature type="active site" description="O-(5'-phospho-DNA)-serine intermediate" evidence="4 5">
    <location>
        <position position="13"/>
    </location>
</feature>
<evidence type="ECO:0000256" key="1">
    <source>
        <dbReference type="ARBA" id="ARBA00022908"/>
    </source>
</evidence>
<dbReference type="SUPFAM" id="SSF53041">
    <property type="entry name" value="Resolvase-like"/>
    <property type="match status" value="1"/>
</dbReference>
<dbReference type="EMBL" id="CP000482">
    <property type="protein sequence ID" value="ABK97910.1"/>
    <property type="molecule type" value="Genomic_DNA"/>
</dbReference>
<evidence type="ECO:0000256" key="4">
    <source>
        <dbReference type="PIRSR" id="PIRSR606118-50"/>
    </source>
</evidence>
<dbReference type="eggNOG" id="COG1961">
    <property type="taxonomic scope" value="Bacteria"/>
</dbReference>
<evidence type="ECO:0000256" key="2">
    <source>
        <dbReference type="ARBA" id="ARBA00023125"/>
    </source>
</evidence>
<evidence type="ECO:0000313" key="8">
    <source>
        <dbReference type="Proteomes" id="UP000006732"/>
    </source>
</evidence>
<keyword evidence="1" id="KW-0229">DNA integration</keyword>
<gene>
    <name evidence="7" type="ordered locus">Ppro_0275</name>
</gene>
<sequence>MPDGRFVSYIRVSTAKQGASGLGLEAQKKVIYDYLNCGNWELIAEYIEIESGKIDNRIELNEALKRCQMTGATLIIAKLDRLSRDVHFISSIQKSNIEFVVCDMPFANKFSIHIFAALAEEERRMISERTKLALQSAKARGVKLGKNNLTIDGICKGSKNSLHVRIQKADKFANQVVPIIQEHIVNKLSLNQIAHELNSASILTARGKVGAWTARAVRNVLNRI</sequence>
<dbReference type="Pfam" id="PF00239">
    <property type="entry name" value="Resolvase"/>
    <property type="match status" value="1"/>
</dbReference>
<dbReference type="GO" id="GO:0003677">
    <property type="term" value="F:DNA binding"/>
    <property type="evidence" value="ECO:0007669"/>
    <property type="project" value="UniProtKB-KW"/>
</dbReference>
<keyword evidence="3" id="KW-0233">DNA recombination</keyword>
<dbReference type="KEGG" id="ppd:Ppro_0275"/>
<dbReference type="InterPro" id="IPR011109">
    <property type="entry name" value="DNA_bind_recombinase_dom"/>
</dbReference>
<keyword evidence="8" id="KW-1185">Reference proteome</keyword>
<evidence type="ECO:0000313" key="7">
    <source>
        <dbReference type="EMBL" id="ABK97910.1"/>
    </source>
</evidence>
<dbReference type="OrthoDB" id="9797501at2"/>
<name>A1AKP0_PELPD</name>
<evidence type="ECO:0000259" key="6">
    <source>
        <dbReference type="PROSITE" id="PS51736"/>
    </source>
</evidence>
<proteinExistence type="predicted"/>
<dbReference type="CDD" id="cd00338">
    <property type="entry name" value="Ser_Recombinase"/>
    <property type="match status" value="1"/>
</dbReference>
<dbReference type="PANTHER" id="PTHR30461">
    <property type="entry name" value="DNA-INVERTASE FROM LAMBDOID PROPHAGE"/>
    <property type="match status" value="1"/>
</dbReference>
<reference evidence="7 8" key="1">
    <citation type="submission" date="2006-10" db="EMBL/GenBank/DDBJ databases">
        <title>Complete sequence of chromosome of Pelobacter propionicus DSM 2379.</title>
        <authorList>
            <consortium name="US DOE Joint Genome Institute"/>
            <person name="Copeland A."/>
            <person name="Lucas S."/>
            <person name="Lapidus A."/>
            <person name="Barry K."/>
            <person name="Detter J.C."/>
            <person name="Glavina del Rio T."/>
            <person name="Hammon N."/>
            <person name="Israni S."/>
            <person name="Dalin E."/>
            <person name="Tice H."/>
            <person name="Pitluck S."/>
            <person name="Saunders E."/>
            <person name="Brettin T."/>
            <person name="Bruce D."/>
            <person name="Han C."/>
            <person name="Tapia R."/>
            <person name="Schmutz J."/>
            <person name="Larimer F."/>
            <person name="Land M."/>
            <person name="Hauser L."/>
            <person name="Kyrpides N."/>
            <person name="Kim E."/>
            <person name="Lovley D."/>
            <person name="Richardson P."/>
        </authorList>
    </citation>
    <scope>NUCLEOTIDE SEQUENCE [LARGE SCALE GENOMIC DNA]</scope>
    <source>
        <strain evidence="8">DSM 2379 / NBRC 103807 / OttBd1</strain>
    </source>
</reference>
<dbReference type="STRING" id="338966.Ppro_0275"/>
<evidence type="ECO:0000256" key="5">
    <source>
        <dbReference type="PROSITE-ProRule" id="PRU10137"/>
    </source>
</evidence>
<dbReference type="InterPro" id="IPR006119">
    <property type="entry name" value="Resolv_N"/>
</dbReference>
<keyword evidence="2" id="KW-0238">DNA-binding</keyword>
<protein>
    <submittedName>
        <fullName evidence="7">Resolvase, N-terminal domain protein</fullName>
    </submittedName>
</protein>
<dbReference type="PROSITE" id="PS51736">
    <property type="entry name" value="RECOMBINASES_3"/>
    <property type="match status" value="1"/>
</dbReference>
<dbReference type="PANTHER" id="PTHR30461:SF2">
    <property type="entry name" value="SERINE RECOMBINASE PINE-RELATED"/>
    <property type="match status" value="1"/>
</dbReference>
<dbReference type="Gene3D" id="3.40.50.1390">
    <property type="entry name" value="Resolvase, N-terminal catalytic domain"/>
    <property type="match status" value="1"/>
</dbReference>
<dbReference type="GO" id="GO:0015074">
    <property type="term" value="P:DNA integration"/>
    <property type="evidence" value="ECO:0007669"/>
    <property type="project" value="UniProtKB-KW"/>
</dbReference>
<dbReference type="Proteomes" id="UP000006732">
    <property type="component" value="Chromosome"/>
</dbReference>
<dbReference type="InterPro" id="IPR006118">
    <property type="entry name" value="Recombinase_CS"/>
</dbReference>
<dbReference type="GO" id="GO:0000150">
    <property type="term" value="F:DNA strand exchange activity"/>
    <property type="evidence" value="ECO:0007669"/>
    <property type="project" value="InterPro"/>
</dbReference>
<dbReference type="SMART" id="SM00857">
    <property type="entry name" value="Resolvase"/>
    <property type="match status" value="1"/>
</dbReference>
<dbReference type="Pfam" id="PF07508">
    <property type="entry name" value="Recombinase"/>
    <property type="match status" value="1"/>
</dbReference>
<organism evidence="7 8">
    <name type="scientific">Pelobacter propionicus (strain DSM 2379 / NBRC 103807 / OttBd1)</name>
    <dbReference type="NCBI Taxonomy" id="338966"/>
    <lineage>
        <taxon>Bacteria</taxon>
        <taxon>Pseudomonadati</taxon>
        <taxon>Thermodesulfobacteriota</taxon>
        <taxon>Desulfuromonadia</taxon>
        <taxon>Desulfuromonadales</taxon>
        <taxon>Desulfuromonadaceae</taxon>
        <taxon>Pelobacter</taxon>
    </lineage>
</organism>
<dbReference type="RefSeq" id="WP_011734224.1">
    <property type="nucleotide sequence ID" value="NC_008609.1"/>
</dbReference>
<dbReference type="HOGENOM" id="CLU_010686_0_1_7"/>
<dbReference type="PROSITE" id="PS00397">
    <property type="entry name" value="RECOMBINASES_1"/>
    <property type="match status" value="1"/>
</dbReference>
<dbReference type="InterPro" id="IPR050639">
    <property type="entry name" value="SSR_resolvase"/>
</dbReference>
<dbReference type="InterPro" id="IPR036162">
    <property type="entry name" value="Resolvase-like_N_sf"/>
</dbReference>
<accession>A1AKP0</accession>
<feature type="domain" description="Resolvase/invertase-type recombinase catalytic" evidence="6">
    <location>
        <begin position="5"/>
        <end position="141"/>
    </location>
</feature>
<evidence type="ECO:0000256" key="3">
    <source>
        <dbReference type="ARBA" id="ARBA00023172"/>
    </source>
</evidence>